<feature type="region of interest" description="Disordered" evidence="1">
    <location>
        <begin position="1"/>
        <end position="23"/>
    </location>
</feature>
<reference evidence="2 3" key="1">
    <citation type="submission" date="2019-07" db="EMBL/GenBank/DDBJ databases">
        <title>Whole genome shotgun sequence of Sporosarcina luteola NBRC 105378.</title>
        <authorList>
            <person name="Hosoyama A."/>
            <person name="Uohara A."/>
            <person name="Ohji S."/>
            <person name="Ichikawa N."/>
        </authorList>
    </citation>
    <scope>NUCLEOTIDE SEQUENCE [LARGE SCALE GENOMIC DNA]</scope>
    <source>
        <strain evidence="2 3">NBRC 105378</strain>
    </source>
</reference>
<evidence type="ECO:0000256" key="1">
    <source>
        <dbReference type="SAM" id="MobiDB-lite"/>
    </source>
</evidence>
<accession>A0A511Z344</accession>
<comment type="caution">
    <text evidence="2">The sequence shown here is derived from an EMBL/GenBank/DDBJ whole genome shotgun (WGS) entry which is preliminary data.</text>
</comment>
<organism evidence="2 3">
    <name type="scientific">Sporosarcina luteola</name>
    <dbReference type="NCBI Taxonomy" id="582850"/>
    <lineage>
        <taxon>Bacteria</taxon>
        <taxon>Bacillati</taxon>
        <taxon>Bacillota</taxon>
        <taxon>Bacilli</taxon>
        <taxon>Bacillales</taxon>
        <taxon>Caryophanaceae</taxon>
        <taxon>Sporosarcina</taxon>
    </lineage>
</organism>
<name>A0A511Z344_9BACL</name>
<evidence type="ECO:0000313" key="3">
    <source>
        <dbReference type="Proteomes" id="UP000321901"/>
    </source>
</evidence>
<evidence type="ECO:0000313" key="2">
    <source>
        <dbReference type="EMBL" id="GEN81827.1"/>
    </source>
</evidence>
<keyword evidence="3" id="KW-1185">Reference proteome</keyword>
<sequence>MANQKRGWHPNGFYHRHCPGQQPKNIFNTNREMNEYFRIPNTGIPKPESITLESF</sequence>
<gene>
    <name evidence="2" type="ORF">SLU01_01390</name>
</gene>
<dbReference type="EMBL" id="BJYL01000003">
    <property type="protein sequence ID" value="GEN81827.1"/>
    <property type="molecule type" value="Genomic_DNA"/>
</dbReference>
<protein>
    <submittedName>
        <fullName evidence="2">Uncharacterized protein</fullName>
    </submittedName>
</protein>
<proteinExistence type="predicted"/>
<dbReference type="Proteomes" id="UP000321901">
    <property type="component" value="Unassembled WGS sequence"/>
</dbReference>
<dbReference type="AlphaFoldDB" id="A0A511Z344"/>